<evidence type="ECO:0000313" key="2">
    <source>
        <dbReference type="Proteomes" id="UP001177021"/>
    </source>
</evidence>
<protein>
    <submittedName>
        <fullName evidence="1">Uncharacterized protein</fullName>
    </submittedName>
</protein>
<evidence type="ECO:0000313" key="1">
    <source>
        <dbReference type="EMBL" id="CAJ2677204.1"/>
    </source>
</evidence>
<gene>
    <name evidence="1" type="ORF">MILVUS5_LOCUS39763</name>
</gene>
<dbReference type="EMBL" id="CASHSV030000823">
    <property type="protein sequence ID" value="CAJ2677204.1"/>
    <property type="molecule type" value="Genomic_DNA"/>
</dbReference>
<keyword evidence="2" id="KW-1185">Reference proteome</keyword>
<proteinExistence type="predicted"/>
<organism evidence="1 2">
    <name type="scientific">Trifolium pratense</name>
    <name type="common">Red clover</name>
    <dbReference type="NCBI Taxonomy" id="57577"/>
    <lineage>
        <taxon>Eukaryota</taxon>
        <taxon>Viridiplantae</taxon>
        <taxon>Streptophyta</taxon>
        <taxon>Embryophyta</taxon>
        <taxon>Tracheophyta</taxon>
        <taxon>Spermatophyta</taxon>
        <taxon>Magnoliopsida</taxon>
        <taxon>eudicotyledons</taxon>
        <taxon>Gunneridae</taxon>
        <taxon>Pentapetalae</taxon>
        <taxon>rosids</taxon>
        <taxon>fabids</taxon>
        <taxon>Fabales</taxon>
        <taxon>Fabaceae</taxon>
        <taxon>Papilionoideae</taxon>
        <taxon>50 kb inversion clade</taxon>
        <taxon>NPAAA clade</taxon>
        <taxon>Hologalegina</taxon>
        <taxon>IRL clade</taxon>
        <taxon>Trifolieae</taxon>
        <taxon>Trifolium</taxon>
    </lineage>
</organism>
<sequence length="185" mass="21378">MGDSFWRETLASPEFPVLLESTVGLFVNGSVNWFARNEQLVIFSLDLQKETSQYLSLPAGFDEVLHDQSALAVLRGCLCLCYDHMQTHFVLWEMREFGVQDSWTRLVNVSYAHLQFDNIQNDWLLVPVCLSENDVLLLVSKEVPDDGIMYNLRDDRVEHTELPDTNIWYADEHMQSLVVPLPHPH</sequence>
<name>A0ACB0M8X4_TRIPR</name>
<accession>A0ACB0M8X4</accession>
<comment type="caution">
    <text evidence="1">The sequence shown here is derived from an EMBL/GenBank/DDBJ whole genome shotgun (WGS) entry which is preliminary data.</text>
</comment>
<reference evidence="1" key="1">
    <citation type="submission" date="2023-10" db="EMBL/GenBank/DDBJ databases">
        <authorList>
            <person name="Rodriguez Cubillos JULIANA M."/>
            <person name="De Vega J."/>
        </authorList>
    </citation>
    <scope>NUCLEOTIDE SEQUENCE</scope>
</reference>
<dbReference type="Proteomes" id="UP001177021">
    <property type="component" value="Unassembled WGS sequence"/>
</dbReference>